<evidence type="ECO:0000256" key="4">
    <source>
        <dbReference type="ARBA" id="ARBA00022741"/>
    </source>
</evidence>
<dbReference type="NCBIfam" id="TIGR01026">
    <property type="entry name" value="fliI_yscN"/>
    <property type="match status" value="1"/>
</dbReference>
<organism evidence="10 11">
    <name type="scientific">Salinihabitans flavidus</name>
    <dbReference type="NCBI Taxonomy" id="569882"/>
    <lineage>
        <taxon>Bacteria</taxon>
        <taxon>Pseudomonadati</taxon>
        <taxon>Pseudomonadota</taxon>
        <taxon>Alphaproteobacteria</taxon>
        <taxon>Rhodobacterales</taxon>
        <taxon>Roseobacteraceae</taxon>
        <taxon>Salinihabitans</taxon>
    </lineage>
</organism>
<evidence type="ECO:0000256" key="6">
    <source>
        <dbReference type="ARBA" id="ARBA00022927"/>
    </source>
</evidence>
<name>A0A1H8LQ41_9RHOB</name>
<sequence length="482" mass="51737">MVHTTFRGFRSEMANLRPVRDIGRVGAVEGALLRVGGLGAIARVGDQVSIDRYNRAPVCGEILQLHGSEVSILPDSPPDGVSIGDRVVLFGASGIAPSDAWIGRVIDPYGRPLDGAALLPGADERRLRAPPPKPAERRSLGARLETGMAVFNTFLPIVRGQRLGLFAGAGVGKSSLLGHLARNMHVDVVVIALVGERGRELREFVEQFLGKEGMKRSVVVAATSDQSPFVRRRCAWAAMCVAEHFRDQGKHVLFLVDSITRFAEAHREVAVAGGELPSLRGYPPSTAHMIMALCERAGPGSAGMGDITALFSVLVAGSDMDEPVADILRGVLDGHVVMDRKIAERGRYPAIDLLRSLSRSLPDAANDGENASIRAARQMLGTYHQSETMIRAGLYSEGSDPTLDQALRAWPELDAFIAEQESVSIRNSFARLDLILRRAGIAQTLQSRGSTQRVVRSGQNNLLAPDAGDQDLSNVSATLPAE</sequence>
<dbReference type="Pfam" id="PF00006">
    <property type="entry name" value="ATP-synt_ab"/>
    <property type="match status" value="1"/>
</dbReference>
<dbReference type="SMART" id="SM00382">
    <property type="entry name" value="AAA"/>
    <property type="match status" value="1"/>
</dbReference>
<comment type="subcellular location">
    <subcellularLocation>
        <location evidence="1">Cytoplasm</location>
    </subcellularLocation>
</comment>
<dbReference type="RefSeq" id="WP_093114803.1">
    <property type="nucleotide sequence ID" value="NZ_FODS01000001.1"/>
</dbReference>
<dbReference type="GO" id="GO:0030254">
    <property type="term" value="P:protein secretion by the type III secretion system"/>
    <property type="evidence" value="ECO:0007669"/>
    <property type="project" value="InterPro"/>
</dbReference>
<dbReference type="FunFam" id="3.40.50.12240:FF:000002">
    <property type="entry name" value="Flagellum-specific ATP synthase FliI"/>
    <property type="match status" value="1"/>
</dbReference>
<dbReference type="InterPro" id="IPR050053">
    <property type="entry name" value="ATPase_alpha/beta_chains"/>
</dbReference>
<evidence type="ECO:0000256" key="3">
    <source>
        <dbReference type="ARBA" id="ARBA00022490"/>
    </source>
</evidence>
<dbReference type="OrthoDB" id="9801639at2"/>
<proteinExistence type="predicted"/>
<keyword evidence="11" id="KW-1185">Reference proteome</keyword>
<dbReference type="SUPFAM" id="SSF52540">
    <property type="entry name" value="P-loop containing nucleoside triphosphate hydrolases"/>
    <property type="match status" value="1"/>
</dbReference>
<evidence type="ECO:0000256" key="1">
    <source>
        <dbReference type="ARBA" id="ARBA00004496"/>
    </source>
</evidence>
<evidence type="ECO:0000256" key="5">
    <source>
        <dbReference type="ARBA" id="ARBA00022840"/>
    </source>
</evidence>
<keyword evidence="6" id="KW-0653">Protein transport</keyword>
<dbReference type="GO" id="GO:0005524">
    <property type="term" value="F:ATP binding"/>
    <property type="evidence" value="ECO:0007669"/>
    <property type="project" value="UniProtKB-KW"/>
</dbReference>
<dbReference type="InterPro" id="IPR003593">
    <property type="entry name" value="AAA+_ATPase"/>
</dbReference>
<evidence type="ECO:0000256" key="2">
    <source>
        <dbReference type="ARBA" id="ARBA00022448"/>
    </source>
</evidence>
<keyword evidence="7" id="KW-1278">Translocase</keyword>
<accession>A0A1H8LQ41</accession>
<dbReference type="PANTHER" id="PTHR15184:SF9">
    <property type="entry name" value="SPI-1 TYPE 3 SECRETION SYSTEM ATPASE"/>
    <property type="match status" value="1"/>
</dbReference>
<keyword evidence="5" id="KW-0067">ATP-binding</keyword>
<dbReference type="GO" id="GO:0005737">
    <property type="term" value="C:cytoplasm"/>
    <property type="evidence" value="ECO:0007669"/>
    <property type="project" value="UniProtKB-SubCell"/>
</dbReference>
<dbReference type="InterPro" id="IPR005714">
    <property type="entry name" value="ATPase_T3SS_FliI/YscN"/>
</dbReference>
<reference evidence="10 11" key="1">
    <citation type="submission" date="2016-10" db="EMBL/GenBank/DDBJ databases">
        <authorList>
            <person name="de Groot N.N."/>
        </authorList>
    </citation>
    <scope>NUCLEOTIDE SEQUENCE [LARGE SCALE GENOMIC DNA]</scope>
    <source>
        <strain evidence="10 11">DSM 27842</strain>
    </source>
</reference>
<keyword evidence="4" id="KW-0547">Nucleotide-binding</keyword>
<keyword evidence="3" id="KW-0963">Cytoplasm</keyword>
<dbReference type="PANTHER" id="PTHR15184">
    <property type="entry name" value="ATP SYNTHASE"/>
    <property type="match status" value="1"/>
</dbReference>
<evidence type="ECO:0000256" key="7">
    <source>
        <dbReference type="ARBA" id="ARBA00022967"/>
    </source>
</evidence>
<evidence type="ECO:0000313" key="11">
    <source>
        <dbReference type="Proteomes" id="UP000198893"/>
    </source>
</evidence>
<dbReference type="Pfam" id="PF18269">
    <property type="entry name" value="T3SS_ATPase_C"/>
    <property type="match status" value="1"/>
</dbReference>
<dbReference type="GO" id="GO:0016887">
    <property type="term" value="F:ATP hydrolysis activity"/>
    <property type="evidence" value="ECO:0007669"/>
    <property type="project" value="InterPro"/>
</dbReference>
<dbReference type="InterPro" id="IPR027417">
    <property type="entry name" value="P-loop_NTPase"/>
</dbReference>
<dbReference type="EMBL" id="FODS01000001">
    <property type="protein sequence ID" value="SEO07173.1"/>
    <property type="molecule type" value="Genomic_DNA"/>
</dbReference>
<dbReference type="CDD" id="cd01136">
    <property type="entry name" value="ATPase_flagellum-secretory_path_III"/>
    <property type="match status" value="1"/>
</dbReference>
<protein>
    <submittedName>
        <fullName evidence="10">Flagellum-specific ATP synthase</fullName>
    </submittedName>
</protein>
<feature type="compositionally biased region" description="Polar residues" evidence="8">
    <location>
        <begin position="471"/>
        <end position="482"/>
    </location>
</feature>
<dbReference type="InterPro" id="IPR040627">
    <property type="entry name" value="T3SS_ATPase_C"/>
</dbReference>
<dbReference type="GO" id="GO:0030257">
    <property type="term" value="C:type III protein secretion system complex"/>
    <property type="evidence" value="ECO:0007669"/>
    <property type="project" value="InterPro"/>
</dbReference>
<keyword evidence="2" id="KW-0813">Transport</keyword>
<dbReference type="AlphaFoldDB" id="A0A1H8LQ41"/>
<feature type="region of interest" description="Disordered" evidence="8">
    <location>
        <begin position="461"/>
        <end position="482"/>
    </location>
</feature>
<dbReference type="Gene3D" id="3.40.50.12240">
    <property type="match status" value="1"/>
</dbReference>
<feature type="domain" description="AAA+ ATPase" evidence="9">
    <location>
        <begin position="159"/>
        <end position="343"/>
    </location>
</feature>
<gene>
    <name evidence="10" type="ORF">SAMN04490248_101242</name>
</gene>
<dbReference type="GO" id="GO:0046933">
    <property type="term" value="F:proton-transporting ATP synthase activity, rotational mechanism"/>
    <property type="evidence" value="ECO:0007669"/>
    <property type="project" value="TreeGrafter"/>
</dbReference>
<evidence type="ECO:0000313" key="10">
    <source>
        <dbReference type="EMBL" id="SEO07173.1"/>
    </source>
</evidence>
<evidence type="ECO:0000259" key="9">
    <source>
        <dbReference type="SMART" id="SM00382"/>
    </source>
</evidence>
<dbReference type="InterPro" id="IPR000194">
    <property type="entry name" value="ATPase_F1/V1/A1_a/bsu_nucl-bd"/>
</dbReference>
<dbReference type="STRING" id="569882.SAMN04490248_101242"/>
<evidence type="ECO:0000256" key="8">
    <source>
        <dbReference type="SAM" id="MobiDB-lite"/>
    </source>
</evidence>
<dbReference type="Proteomes" id="UP000198893">
    <property type="component" value="Unassembled WGS sequence"/>
</dbReference>